<dbReference type="NCBIfam" id="NF040521">
    <property type="entry name" value="C45_proenzyme"/>
    <property type="match status" value="1"/>
</dbReference>
<sequence length="338" mass="37607">MSEYHVRILQLREDARANGYSLGRSLQGHSIVQAFEAMTKPEIDTDRMRGIYRTFAPVLLEELEGLAEGLDLPFGRAAALFSGYDVPKMAAMGCSALMTRGFYARNYDFAPEFYDGLFTLSQTGQSYATAGYNLQGIGRHDGVNEKGLAAGLHFVSFEGYRTGVSPWISVRMVLESCATVEEAADMLRSIPHAACYNFSIGDAHGSMAVAEASPDQVLIRTGEEAMACVNHYERLTGHNRPSIEHSLHRKRYIESLDSERLTAAEGFDIFKSRQSPLFFTDYDQLFGTLHTFAYSYEDGVVLTSLAQGRPLEFSFREWVQGKDIEARELTGHIDGQEA</sequence>
<evidence type="ECO:0000313" key="2">
    <source>
        <dbReference type="EMBL" id="ANY72550.1"/>
    </source>
</evidence>
<dbReference type="InterPro" id="IPR005079">
    <property type="entry name" value="Peptidase_C45_hydrolase"/>
</dbReference>
<dbReference type="SUPFAM" id="SSF56235">
    <property type="entry name" value="N-terminal nucleophile aminohydrolases (Ntn hydrolases)"/>
    <property type="match status" value="1"/>
</dbReference>
<accession>A0A1B2DXU0</accession>
<organism evidence="2">
    <name type="scientific">Paenibacillus ihbetae</name>
    <dbReference type="NCBI Taxonomy" id="1870820"/>
    <lineage>
        <taxon>Bacteria</taxon>
        <taxon>Bacillati</taxon>
        <taxon>Bacillota</taxon>
        <taxon>Bacilli</taxon>
        <taxon>Bacillales</taxon>
        <taxon>Paenibacillaceae</taxon>
        <taxon>Paenibacillus</taxon>
    </lineage>
</organism>
<evidence type="ECO:0000259" key="1">
    <source>
        <dbReference type="Pfam" id="PF03417"/>
    </source>
</evidence>
<dbReference type="InterPro" id="IPR047794">
    <property type="entry name" value="C45_proenzyme-like"/>
</dbReference>
<gene>
    <name evidence="2" type="ORF">BBD41_08120</name>
</gene>
<name>A0A1B2DXU0_9BACL</name>
<dbReference type="RefSeq" id="WP_099477222.1">
    <property type="nucleotide sequence ID" value="NZ_CP016809.1"/>
</dbReference>
<dbReference type="PANTHER" id="PTHR34180">
    <property type="entry name" value="PEPTIDASE C45"/>
    <property type="match status" value="1"/>
</dbReference>
<dbReference type="CDD" id="cd01935">
    <property type="entry name" value="Ntn_CGH_like"/>
    <property type="match status" value="1"/>
</dbReference>
<protein>
    <submittedName>
        <fullName evidence="2">Peptidase C45</fullName>
    </submittedName>
</protein>
<dbReference type="InterPro" id="IPR047801">
    <property type="entry name" value="Peptidase_C45"/>
</dbReference>
<dbReference type="Gene3D" id="3.60.60.10">
    <property type="entry name" value="Penicillin V Acylase, Chain A"/>
    <property type="match status" value="1"/>
</dbReference>
<dbReference type="InterPro" id="IPR029055">
    <property type="entry name" value="Ntn_hydrolases_N"/>
</dbReference>
<proteinExistence type="predicted"/>
<dbReference type="PANTHER" id="PTHR34180:SF1">
    <property type="entry name" value="BETA-ALANYL-DOPAMINE_CARCININE HYDROLASE"/>
    <property type="match status" value="1"/>
</dbReference>
<reference evidence="2" key="1">
    <citation type="submission" date="2016-08" db="EMBL/GenBank/DDBJ databases">
        <title>Complete Genome Seqeunce of Paenibacillus sp. nov. IHBB 9852 from high altitute lake of Indian trans-Himalayas.</title>
        <authorList>
            <person name="Kiran S."/>
            <person name="Swarnkar M.K."/>
            <person name="Rana A."/>
            <person name="Tewari R."/>
            <person name="Gulati A."/>
        </authorList>
    </citation>
    <scope>NUCLEOTIDE SEQUENCE [LARGE SCALE GENOMIC DNA]</scope>
    <source>
        <strain evidence="2">IHBB 9852</strain>
    </source>
</reference>
<dbReference type="Pfam" id="PF03417">
    <property type="entry name" value="AAT"/>
    <property type="match status" value="1"/>
</dbReference>
<feature type="domain" description="Peptidase C45 hydrolase" evidence="1">
    <location>
        <begin position="102"/>
        <end position="308"/>
    </location>
</feature>
<dbReference type="KEGG" id="pib:BBD41_08120"/>
<dbReference type="AlphaFoldDB" id="A0A1B2DXU0"/>
<dbReference type="EMBL" id="CP016809">
    <property type="protein sequence ID" value="ANY72550.1"/>
    <property type="molecule type" value="Genomic_DNA"/>
</dbReference>